<evidence type="ECO:0000259" key="2">
    <source>
        <dbReference type="Pfam" id="PF00582"/>
    </source>
</evidence>
<protein>
    <recommendedName>
        <fullName evidence="2">UspA domain-containing protein</fullName>
    </recommendedName>
</protein>
<gene>
    <name evidence="3" type="ORF">A4U53_40280</name>
</gene>
<feature type="domain" description="UspA" evidence="2">
    <location>
        <begin position="1"/>
        <end position="141"/>
    </location>
</feature>
<dbReference type="Pfam" id="PF00582">
    <property type="entry name" value="Usp"/>
    <property type="match status" value="1"/>
</dbReference>
<comment type="similarity">
    <text evidence="1">Belongs to the universal stress protein A family.</text>
</comment>
<dbReference type="InterPro" id="IPR006016">
    <property type="entry name" value="UspA"/>
</dbReference>
<organism evidence="3">
    <name type="scientific">Rhizobium leguminosarum</name>
    <dbReference type="NCBI Taxonomy" id="384"/>
    <lineage>
        <taxon>Bacteria</taxon>
        <taxon>Pseudomonadati</taxon>
        <taxon>Pseudomonadota</taxon>
        <taxon>Alphaproteobacteria</taxon>
        <taxon>Hyphomicrobiales</taxon>
        <taxon>Rhizobiaceae</taxon>
        <taxon>Rhizobium/Agrobacterium group</taxon>
        <taxon>Rhizobium</taxon>
    </lineage>
</organism>
<dbReference type="InterPro" id="IPR006015">
    <property type="entry name" value="Universal_stress_UspA"/>
</dbReference>
<dbReference type="PANTHER" id="PTHR46268">
    <property type="entry name" value="STRESS RESPONSE PROTEIN NHAX"/>
    <property type="match status" value="1"/>
</dbReference>
<dbReference type="Gene3D" id="3.40.50.620">
    <property type="entry name" value="HUPs"/>
    <property type="match status" value="1"/>
</dbReference>
<proteinExistence type="inferred from homology"/>
<dbReference type="EMBL" id="LWBS01000365">
    <property type="protein sequence ID" value="OAP91731.1"/>
    <property type="molecule type" value="Genomic_DNA"/>
</dbReference>
<dbReference type="PANTHER" id="PTHR46268:SF6">
    <property type="entry name" value="UNIVERSAL STRESS PROTEIN UP12"/>
    <property type="match status" value="1"/>
</dbReference>
<comment type="caution">
    <text evidence="3">The sequence shown here is derived from an EMBL/GenBank/DDBJ whole genome shotgun (WGS) entry which is preliminary data.</text>
</comment>
<name>A0A179BKS6_RHILE</name>
<feature type="non-terminal residue" evidence="3">
    <location>
        <position position="141"/>
    </location>
</feature>
<dbReference type="InterPro" id="IPR014729">
    <property type="entry name" value="Rossmann-like_a/b/a_fold"/>
</dbReference>
<evidence type="ECO:0000313" key="3">
    <source>
        <dbReference type="EMBL" id="OAP91731.1"/>
    </source>
</evidence>
<dbReference type="CDD" id="cd00293">
    <property type="entry name" value="USP-like"/>
    <property type="match status" value="1"/>
</dbReference>
<evidence type="ECO:0000256" key="1">
    <source>
        <dbReference type="ARBA" id="ARBA00008791"/>
    </source>
</evidence>
<reference evidence="3" key="1">
    <citation type="submission" date="2016-04" db="EMBL/GenBank/DDBJ databases">
        <title>Fast-growing isolate from the root nodules of Vavilovia formosa.</title>
        <authorList>
            <person name="Kimeklis A."/>
            <person name="Safronova V."/>
            <person name="Belimov A."/>
            <person name="Andronov E."/>
        </authorList>
    </citation>
    <scope>NUCLEOTIDE SEQUENCE [LARGE SCALE GENOMIC DNA]</scope>
    <source>
        <strain evidence="3">Vaf-46</strain>
    </source>
</reference>
<dbReference type="PRINTS" id="PR01438">
    <property type="entry name" value="UNVRSLSTRESS"/>
</dbReference>
<sequence>MYKRILVPTDGSSVADAAAGAARALSRSCGAEIVALPVPLPESVLQSAAGAMVVAPAPTSEVLLDRAHAQVGALAAHAREAGVDCRPVAILVLDPARGILDAAREYACDLIVMGSHGRRGLSTLVAGSVAQAVLAYSPHPV</sequence>
<dbReference type="AlphaFoldDB" id="A0A179BKS6"/>
<dbReference type="SUPFAM" id="SSF52402">
    <property type="entry name" value="Adenine nucleotide alpha hydrolases-like"/>
    <property type="match status" value="1"/>
</dbReference>
<accession>A0A179BKS6</accession>